<dbReference type="CDD" id="cd03137">
    <property type="entry name" value="GATase1_AraC_1"/>
    <property type="match status" value="1"/>
</dbReference>
<dbReference type="InterPro" id="IPR029062">
    <property type="entry name" value="Class_I_gatase-like"/>
</dbReference>
<dbReference type="KEGG" id="ceh:CEW89_04295"/>
<sequence>MSAQHKIRVVICIPPDAQSLDVSGPLDCFLEANRLMGEACYDMQLVSVDGARQVRAGAMTLMLDAEFAEIPEGIDTLLVAGTPRYDRADDFPVFSAWLRVRAGDVRRIGSVCTGAFFLAEAGLLEGRQATTHWQHAAELATCCPGADVLPDAIYVEDGGLYTSAGVTAGIDLALRLIEEDLGHEITMRVAQRLVVFLKRPGGQSQFSAHLAAQMAQEGRIAQVQGWILDNVSADLSVAVLAQRVGMSPRNFSRLFLAEAGITPAAFVEYARVDAVRRALEETEMPLKSIASLCGFAGPDTLRRAFLRRVKTTPAEYREHFCRSHPTSPRTGPFAAGVSRPFPP</sequence>
<evidence type="ECO:0000256" key="3">
    <source>
        <dbReference type="ARBA" id="ARBA00023163"/>
    </source>
</evidence>
<evidence type="ECO:0000256" key="1">
    <source>
        <dbReference type="ARBA" id="ARBA00023015"/>
    </source>
</evidence>
<feature type="domain" description="HTH araC/xylS-type" evidence="5">
    <location>
        <begin position="221"/>
        <end position="319"/>
    </location>
</feature>
<dbReference type="GO" id="GO:0003700">
    <property type="term" value="F:DNA-binding transcription factor activity"/>
    <property type="evidence" value="ECO:0007669"/>
    <property type="project" value="InterPro"/>
</dbReference>
<dbReference type="PROSITE" id="PS00041">
    <property type="entry name" value="HTH_ARAC_FAMILY_1"/>
    <property type="match status" value="1"/>
</dbReference>
<dbReference type="GO" id="GO:0043565">
    <property type="term" value="F:sequence-specific DNA binding"/>
    <property type="evidence" value="ECO:0007669"/>
    <property type="project" value="InterPro"/>
</dbReference>
<dbReference type="InterPro" id="IPR052158">
    <property type="entry name" value="INH-QAR"/>
</dbReference>
<dbReference type="InterPro" id="IPR009057">
    <property type="entry name" value="Homeodomain-like_sf"/>
</dbReference>
<keyword evidence="2" id="KW-0238">DNA-binding</keyword>
<dbReference type="AlphaFoldDB" id="A0A291G9Y5"/>
<accession>A0A291G9Y5</accession>
<proteinExistence type="predicted"/>
<keyword evidence="3" id="KW-0804">Transcription</keyword>
<dbReference type="Gene3D" id="1.10.10.60">
    <property type="entry name" value="Homeodomain-like"/>
    <property type="match status" value="1"/>
</dbReference>
<dbReference type="OrthoDB" id="186587at2"/>
<dbReference type="SMART" id="SM00342">
    <property type="entry name" value="HTH_ARAC"/>
    <property type="match status" value="1"/>
</dbReference>
<dbReference type="InterPro" id="IPR018060">
    <property type="entry name" value="HTH_AraC"/>
</dbReference>
<dbReference type="PANTHER" id="PTHR43130:SF3">
    <property type="entry name" value="HTH-TYPE TRANSCRIPTIONAL REGULATOR RV1931C"/>
    <property type="match status" value="1"/>
</dbReference>
<evidence type="ECO:0000259" key="5">
    <source>
        <dbReference type="PROSITE" id="PS01124"/>
    </source>
</evidence>
<organism evidence="6 7">
    <name type="scientific">Celeribacter ethanolicus</name>
    <dbReference type="NCBI Taxonomy" id="1758178"/>
    <lineage>
        <taxon>Bacteria</taxon>
        <taxon>Pseudomonadati</taxon>
        <taxon>Pseudomonadota</taxon>
        <taxon>Alphaproteobacteria</taxon>
        <taxon>Rhodobacterales</taxon>
        <taxon>Roseobacteraceae</taxon>
        <taxon>Celeribacter</taxon>
    </lineage>
</organism>
<evidence type="ECO:0000313" key="7">
    <source>
        <dbReference type="Proteomes" id="UP000217935"/>
    </source>
</evidence>
<dbReference type="Proteomes" id="UP000217935">
    <property type="component" value="Chromosome"/>
</dbReference>
<protein>
    <submittedName>
        <fullName evidence="6">AraC family transcriptional regulator</fullName>
    </submittedName>
</protein>
<dbReference type="Pfam" id="PF01965">
    <property type="entry name" value="DJ-1_PfpI"/>
    <property type="match status" value="1"/>
</dbReference>
<dbReference type="InterPro" id="IPR002818">
    <property type="entry name" value="DJ-1/PfpI"/>
</dbReference>
<dbReference type="STRING" id="1758178.GCA_001550095_02699"/>
<evidence type="ECO:0000256" key="4">
    <source>
        <dbReference type="SAM" id="MobiDB-lite"/>
    </source>
</evidence>
<feature type="region of interest" description="Disordered" evidence="4">
    <location>
        <begin position="321"/>
        <end position="343"/>
    </location>
</feature>
<name>A0A291G9Y5_9RHOB</name>
<keyword evidence="1" id="KW-0805">Transcription regulation</keyword>
<evidence type="ECO:0000256" key="2">
    <source>
        <dbReference type="ARBA" id="ARBA00023125"/>
    </source>
</evidence>
<keyword evidence="7" id="KW-1185">Reference proteome</keyword>
<evidence type="ECO:0000313" key="6">
    <source>
        <dbReference type="EMBL" id="ATG46850.1"/>
    </source>
</evidence>
<reference evidence="6 7" key="1">
    <citation type="submission" date="2017-06" db="EMBL/GenBank/DDBJ databases">
        <title>Celeribacter sp. TSPH2 complete genome sequence.</title>
        <authorList>
            <person name="Woo J.-H."/>
            <person name="Kim H.-S."/>
        </authorList>
    </citation>
    <scope>NUCLEOTIDE SEQUENCE [LARGE SCALE GENOMIC DNA]</scope>
    <source>
        <strain evidence="6 7">TSPH2</strain>
    </source>
</reference>
<dbReference type="Pfam" id="PF12833">
    <property type="entry name" value="HTH_18"/>
    <property type="match status" value="1"/>
</dbReference>
<dbReference type="EMBL" id="CP022196">
    <property type="protein sequence ID" value="ATG46850.1"/>
    <property type="molecule type" value="Genomic_DNA"/>
</dbReference>
<dbReference type="Gene3D" id="3.40.50.880">
    <property type="match status" value="1"/>
</dbReference>
<dbReference type="PROSITE" id="PS01124">
    <property type="entry name" value="HTH_ARAC_FAMILY_2"/>
    <property type="match status" value="1"/>
</dbReference>
<dbReference type="SUPFAM" id="SSF46689">
    <property type="entry name" value="Homeodomain-like"/>
    <property type="match status" value="2"/>
</dbReference>
<dbReference type="SUPFAM" id="SSF52317">
    <property type="entry name" value="Class I glutamine amidotransferase-like"/>
    <property type="match status" value="1"/>
</dbReference>
<dbReference type="PANTHER" id="PTHR43130">
    <property type="entry name" value="ARAC-FAMILY TRANSCRIPTIONAL REGULATOR"/>
    <property type="match status" value="1"/>
</dbReference>
<dbReference type="InterPro" id="IPR018062">
    <property type="entry name" value="HTH_AraC-typ_CS"/>
</dbReference>
<dbReference type="RefSeq" id="WP_096805023.1">
    <property type="nucleotide sequence ID" value="NZ_CP022196.1"/>
</dbReference>
<gene>
    <name evidence="6" type="ORF">CEW89_04295</name>
</gene>